<evidence type="ECO:0000256" key="1">
    <source>
        <dbReference type="SAM" id="MobiDB-lite"/>
    </source>
</evidence>
<feature type="domain" description="FCP1 homology" evidence="2">
    <location>
        <begin position="273"/>
        <end position="436"/>
    </location>
</feature>
<dbReference type="SMART" id="SM00577">
    <property type="entry name" value="CPDc"/>
    <property type="match status" value="1"/>
</dbReference>
<dbReference type="InterPro" id="IPR036412">
    <property type="entry name" value="HAD-like_sf"/>
</dbReference>
<evidence type="ECO:0000259" key="2">
    <source>
        <dbReference type="PROSITE" id="PS50969"/>
    </source>
</evidence>
<reference evidence="3 4" key="1">
    <citation type="submission" date="2017-04" db="EMBL/GenBank/DDBJ databases">
        <title>Draft genome sequence of Tuber borchii Vittad., a whitish edible truffle.</title>
        <authorList>
            <consortium name="DOE Joint Genome Institute"/>
            <person name="Murat C."/>
            <person name="Kuo A."/>
            <person name="Barry K.W."/>
            <person name="Clum A."/>
            <person name="Dockter R.B."/>
            <person name="Fauchery L."/>
            <person name="Iotti M."/>
            <person name="Kohler A."/>
            <person name="Labutti K."/>
            <person name="Lindquist E.A."/>
            <person name="Lipzen A."/>
            <person name="Ohm R.A."/>
            <person name="Wang M."/>
            <person name="Grigoriev I.V."/>
            <person name="Zambonelli A."/>
            <person name="Martin F.M."/>
        </authorList>
    </citation>
    <scope>NUCLEOTIDE SEQUENCE [LARGE SCALE GENOMIC DNA]</scope>
    <source>
        <strain evidence="3 4">Tbo3840</strain>
    </source>
</reference>
<dbReference type="FunFam" id="3.40.50.1000:FF:000089">
    <property type="entry name" value="NIF domain protein"/>
    <property type="match status" value="1"/>
</dbReference>
<comment type="caution">
    <text evidence="3">The sequence shown here is derived from an EMBL/GenBank/DDBJ whole genome shotgun (WGS) entry which is preliminary data.</text>
</comment>
<dbReference type="InterPro" id="IPR023214">
    <property type="entry name" value="HAD_sf"/>
</dbReference>
<organism evidence="3 4">
    <name type="scientific">Tuber borchii</name>
    <name type="common">White truffle</name>
    <dbReference type="NCBI Taxonomy" id="42251"/>
    <lineage>
        <taxon>Eukaryota</taxon>
        <taxon>Fungi</taxon>
        <taxon>Dikarya</taxon>
        <taxon>Ascomycota</taxon>
        <taxon>Pezizomycotina</taxon>
        <taxon>Pezizomycetes</taxon>
        <taxon>Pezizales</taxon>
        <taxon>Tuberaceae</taxon>
        <taxon>Tuber</taxon>
    </lineage>
</organism>
<dbReference type="OrthoDB" id="277011at2759"/>
<evidence type="ECO:0000313" key="4">
    <source>
        <dbReference type="Proteomes" id="UP000244722"/>
    </source>
</evidence>
<feature type="region of interest" description="Disordered" evidence="1">
    <location>
        <begin position="239"/>
        <end position="276"/>
    </location>
</feature>
<dbReference type="Gene3D" id="3.40.50.1000">
    <property type="entry name" value="HAD superfamily/HAD-like"/>
    <property type="match status" value="1"/>
</dbReference>
<feature type="compositionally biased region" description="Pro residues" evidence="1">
    <location>
        <begin position="264"/>
        <end position="275"/>
    </location>
</feature>
<dbReference type="EMBL" id="NESQ01000218">
    <property type="protein sequence ID" value="PUU75682.1"/>
    <property type="molecule type" value="Genomic_DNA"/>
</dbReference>
<dbReference type="PANTHER" id="PTHR12210">
    <property type="entry name" value="DULLARD PROTEIN PHOSPHATASE"/>
    <property type="match status" value="1"/>
</dbReference>
<dbReference type="Pfam" id="PF03031">
    <property type="entry name" value="NIF"/>
    <property type="match status" value="1"/>
</dbReference>
<dbReference type="AlphaFoldDB" id="A0A2T6ZJM0"/>
<dbReference type="Proteomes" id="UP000244722">
    <property type="component" value="Unassembled WGS sequence"/>
</dbReference>
<dbReference type="InterPro" id="IPR004274">
    <property type="entry name" value="FCP1_dom"/>
</dbReference>
<keyword evidence="4" id="KW-1185">Reference proteome</keyword>
<dbReference type="InterPro" id="IPR011948">
    <property type="entry name" value="Dullard_phosphatase"/>
</dbReference>
<dbReference type="STRING" id="42251.A0A2T6ZJM0"/>
<name>A0A2T6ZJM0_TUBBO</name>
<evidence type="ECO:0000313" key="3">
    <source>
        <dbReference type="EMBL" id="PUU75682.1"/>
    </source>
</evidence>
<dbReference type="GO" id="GO:0016791">
    <property type="term" value="F:phosphatase activity"/>
    <property type="evidence" value="ECO:0007669"/>
    <property type="project" value="InterPro"/>
</dbReference>
<accession>A0A2T6ZJM0</accession>
<gene>
    <name evidence="3" type="ORF">B9Z19DRAFT_993502</name>
</gene>
<feature type="compositionally biased region" description="Low complexity" evidence="1">
    <location>
        <begin position="240"/>
        <end position="254"/>
    </location>
</feature>
<dbReference type="SUPFAM" id="SSF56784">
    <property type="entry name" value="HAD-like"/>
    <property type="match status" value="1"/>
</dbReference>
<sequence length="454" mass="51192">MNSLSILSSRVDKVIGATAPPATQQTDPFTPLRRGQRSGSLGSFEDRGYRSKRGSEQSVNYDEDGDGDEEEVEEEEDELDDYEEGEHGELLLGKGQRSVGYGMWLLGPWLGAFRWFFSTLAASGGWLAALLYDEEGFFSPLMPIRRFAAIFLGPFGGFQGQVTEYSGYEKSGFYNTPAIMGGSEVLHQYGSDLDMDPTSPAHDLRSRPFNRDSPFLTDEIVPRRSIRIRLYNEESAATIKPTSVKSPTSPPSSSLRLTKYPRNSAPPKPLLPSHPSPKTLILDLDETLIHSLAKGGRMTSGHMVEVKLDRQHAILYYVHKRPYCDEFLRMVCKWYNLVIFTASVQEYADPVIDWLEQNRKYFKGRYYRQHCTQRGGAYIKDISAVEPDLSKVMIIDNSPTSYIFHEDIDNAIPIEGWINDPTDIDLLHLIPLLQALQYVTDVRALLALRMGEIG</sequence>
<proteinExistence type="predicted"/>
<feature type="compositionally biased region" description="Basic and acidic residues" evidence="1">
    <location>
        <begin position="44"/>
        <end position="55"/>
    </location>
</feature>
<feature type="region of interest" description="Disordered" evidence="1">
    <location>
        <begin position="1"/>
        <end position="86"/>
    </location>
</feature>
<protein>
    <submittedName>
        <fullName evidence="3">NLI interacting factor-like phosphatase-domain-containing protein</fullName>
    </submittedName>
</protein>
<feature type="compositionally biased region" description="Acidic residues" evidence="1">
    <location>
        <begin position="61"/>
        <end position="86"/>
    </location>
</feature>
<dbReference type="PROSITE" id="PS50969">
    <property type="entry name" value="FCP1"/>
    <property type="match status" value="1"/>
</dbReference>
<dbReference type="NCBIfam" id="TIGR02251">
    <property type="entry name" value="HIF-SF_euk"/>
    <property type="match status" value="1"/>
</dbReference>
<dbReference type="InterPro" id="IPR050365">
    <property type="entry name" value="TIM50"/>
</dbReference>
<dbReference type="CDD" id="cd07521">
    <property type="entry name" value="HAD_FCP1-like"/>
    <property type="match status" value="1"/>
</dbReference>